<evidence type="ECO:0000313" key="4">
    <source>
        <dbReference type="EMBL" id="KAF8565812.1"/>
    </source>
</evidence>
<dbReference type="PROSITE" id="PS50092">
    <property type="entry name" value="TSP1"/>
    <property type="match status" value="1"/>
</dbReference>
<evidence type="ECO:0008006" key="6">
    <source>
        <dbReference type="Google" id="ProtNLM"/>
    </source>
</evidence>
<evidence type="ECO:0000256" key="1">
    <source>
        <dbReference type="ARBA" id="ARBA00023157"/>
    </source>
</evidence>
<dbReference type="SMART" id="SM00209">
    <property type="entry name" value="TSP1"/>
    <property type="match status" value="1"/>
</dbReference>
<feature type="chain" id="PRO_5035828221" description="Fibronectin type-III domain-containing protein" evidence="3">
    <location>
        <begin position="21"/>
        <end position="464"/>
    </location>
</feature>
<dbReference type="PRINTS" id="PR01705">
    <property type="entry name" value="TSP1REPEAT"/>
</dbReference>
<evidence type="ECO:0000256" key="3">
    <source>
        <dbReference type="SAM" id="SignalP"/>
    </source>
</evidence>
<dbReference type="InterPro" id="IPR036383">
    <property type="entry name" value="TSP1_rpt_sf"/>
</dbReference>
<dbReference type="FunFam" id="2.20.100.10:FF:000001">
    <property type="entry name" value="semaphorin-5A isoform X1"/>
    <property type="match status" value="1"/>
</dbReference>
<evidence type="ECO:0000313" key="5">
    <source>
        <dbReference type="Proteomes" id="UP000699462"/>
    </source>
</evidence>
<dbReference type="PANTHER" id="PTHR16311:SF3">
    <property type="entry name" value="THROMBOSPONDIN TYPE-1 DOMAIN-CONTAINING PROTEIN 1"/>
    <property type="match status" value="1"/>
</dbReference>
<dbReference type="Pfam" id="PF00090">
    <property type="entry name" value="TSP_1"/>
    <property type="match status" value="1"/>
</dbReference>
<name>A0A8T0DEG1_9TREM</name>
<dbReference type="GO" id="GO:0071944">
    <property type="term" value="C:cell periphery"/>
    <property type="evidence" value="ECO:0007669"/>
    <property type="project" value="TreeGrafter"/>
</dbReference>
<dbReference type="Proteomes" id="UP000699462">
    <property type="component" value="Unassembled WGS sequence"/>
</dbReference>
<feature type="compositionally biased region" description="Polar residues" evidence="2">
    <location>
        <begin position="172"/>
        <end position="182"/>
    </location>
</feature>
<sequence>MQTGDIFVFFLLISSNLVYSIANGRSDRADGSLLTDQLWRIWLPYSSNSQETVRLTSLFARPKLTALFWGPWTAWPACSGSEECRPGLETETELVSSSRRVVQRTRVCQRRQFIQNAKTRQFYWHEVSEELIPCHKEMSLQRQQKSCPHSYECEQITTASSNQKVTGKMENPTVSETSSSQSAILQATTTQLIQTDVPQNDSTKTSEIEQASATWKTLQPCRPLIPEIDPLQTGFAWEWLLKSTNRLIGQRCEPGIELQVMHCTQTPDNRVCPTNQQTRQVHCWINERCANGVSKLEPPAGCVFTTILNELFLRIIWYRTPYGTMPVGYQIRLMVLKPTMKHQSIVPDVRNISMGSVDPWGERYVIEWTGLVLGWAYEVSVGSLGADGTVNFGDRCMTTIIIGAGDGAWSTWSEWSACSTKCASVLGSRVRTRQCDSPEPTNNGRFCPGPNSMQIECFGDNIHC</sequence>
<dbReference type="InterPro" id="IPR038877">
    <property type="entry name" value="THSD1"/>
</dbReference>
<accession>A0A8T0DEG1</accession>
<organism evidence="4 5">
    <name type="scientific">Paragonimus westermani</name>
    <dbReference type="NCBI Taxonomy" id="34504"/>
    <lineage>
        <taxon>Eukaryota</taxon>
        <taxon>Metazoa</taxon>
        <taxon>Spiralia</taxon>
        <taxon>Lophotrochozoa</taxon>
        <taxon>Platyhelminthes</taxon>
        <taxon>Trematoda</taxon>
        <taxon>Digenea</taxon>
        <taxon>Plagiorchiida</taxon>
        <taxon>Troglotremata</taxon>
        <taxon>Troglotrematidae</taxon>
        <taxon>Paragonimus</taxon>
    </lineage>
</organism>
<protein>
    <recommendedName>
        <fullName evidence="6">Fibronectin type-III domain-containing protein</fullName>
    </recommendedName>
</protein>
<dbReference type="OrthoDB" id="5973910at2759"/>
<gene>
    <name evidence="4" type="ORF">P879_08129</name>
</gene>
<dbReference type="SUPFAM" id="SSF82895">
    <property type="entry name" value="TSP-1 type 1 repeat"/>
    <property type="match status" value="1"/>
</dbReference>
<keyword evidence="1" id="KW-1015">Disulfide bond</keyword>
<comment type="caution">
    <text evidence="4">The sequence shown here is derived from an EMBL/GenBank/DDBJ whole genome shotgun (WGS) entry which is preliminary data.</text>
</comment>
<dbReference type="Gene3D" id="2.20.100.10">
    <property type="entry name" value="Thrombospondin type-1 (TSP1) repeat"/>
    <property type="match status" value="1"/>
</dbReference>
<keyword evidence="3" id="KW-0732">Signal</keyword>
<dbReference type="AlphaFoldDB" id="A0A8T0DEG1"/>
<feature type="signal peptide" evidence="3">
    <location>
        <begin position="1"/>
        <end position="20"/>
    </location>
</feature>
<reference evidence="4 5" key="1">
    <citation type="submission" date="2019-07" db="EMBL/GenBank/DDBJ databases">
        <title>Annotation for the trematode Paragonimus westermani.</title>
        <authorList>
            <person name="Choi Y.-J."/>
        </authorList>
    </citation>
    <scope>NUCLEOTIDE SEQUENCE [LARGE SCALE GENOMIC DNA]</scope>
    <source>
        <strain evidence="4">180907_Pwestermani</strain>
    </source>
</reference>
<proteinExistence type="predicted"/>
<evidence type="ECO:0000256" key="2">
    <source>
        <dbReference type="SAM" id="MobiDB-lite"/>
    </source>
</evidence>
<dbReference type="EMBL" id="JTDF01006069">
    <property type="protein sequence ID" value="KAF8565812.1"/>
    <property type="molecule type" value="Genomic_DNA"/>
</dbReference>
<keyword evidence="5" id="KW-1185">Reference proteome</keyword>
<feature type="region of interest" description="Disordered" evidence="2">
    <location>
        <begin position="163"/>
        <end position="182"/>
    </location>
</feature>
<dbReference type="InterPro" id="IPR000884">
    <property type="entry name" value="TSP1_rpt"/>
</dbReference>
<dbReference type="PANTHER" id="PTHR16311">
    <property type="entry name" value="THROMBOSPONDIN TYPE I DOMAIN-CONTAINING 1"/>
    <property type="match status" value="1"/>
</dbReference>